<organism evidence="4 5">
    <name type="scientific">Caloramator australicus RC3</name>
    <dbReference type="NCBI Taxonomy" id="857293"/>
    <lineage>
        <taxon>Bacteria</taxon>
        <taxon>Bacillati</taxon>
        <taxon>Bacillota</taxon>
        <taxon>Clostridia</taxon>
        <taxon>Eubacteriales</taxon>
        <taxon>Clostridiaceae</taxon>
        <taxon>Caloramator</taxon>
    </lineage>
</organism>
<dbReference type="InterPro" id="IPR006674">
    <property type="entry name" value="HD_domain"/>
</dbReference>
<feature type="domain" description="HD-GYP" evidence="3">
    <location>
        <begin position="40"/>
        <end position="233"/>
    </location>
</feature>
<dbReference type="STRING" id="857293.CAAU_1075"/>
<dbReference type="SMART" id="SM00471">
    <property type="entry name" value="HDc"/>
    <property type="match status" value="1"/>
</dbReference>
<name>I7K6H8_9CLOT</name>
<dbReference type="PANTHER" id="PTHR43155">
    <property type="entry name" value="CYCLIC DI-GMP PHOSPHODIESTERASE PA4108-RELATED"/>
    <property type="match status" value="1"/>
</dbReference>
<dbReference type="InterPro" id="IPR003607">
    <property type="entry name" value="HD/PDEase_dom"/>
</dbReference>
<dbReference type="Pfam" id="PF13487">
    <property type="entry name" value="HD_5"/>
    <property type="match status" value="1"/>
</dbReference>
<dbReference type="AlphaFoldDB" id="I7K6H8"/>
<dbReference type="CDD" id="cd00077">
    <property type="entry name" value="HDc"/>
    <property type="match status" value="1"/>
</dbReference>
<evidence type="ECO:0000313" key="5">
    <source>
        <dbReference type="Proteomes" id="UP000007652"/>
    </source>
</evidence>
<dbReference type="NCBIfam" id="TIGR00277">
    <property type="entry name" value="HDIG"/>
    <property type="match status" value="1"/>
</dbReference>
<dbReference type="InterPro" id="IPR006675">
    <property type="entry name" value="HDIG_dom"/>
</dbReference>
<keyword evidence="5" id="KW-1185">Reference proteome</keyword>
<dbReference type="PANTHER" id="PTHR43155:SF2">
    <property type="entry name" value="CYCLIC DI-GMP PHOSPHODIESTERASE PA4108"/>
    <property type="match status" value="1"/>
</dbReference>
<gene>
    <name evidence="4" type="ORF">CAAU_1075</name>
</gene>
<dbReference type="PROSITE" id="PS51831">
    <property type="entry name" value="HD"/>
    <property type="match status" value="1"/>
</dbReference>
<keyword evidence="1" id="KW-1133">Transmembrane helix</keyword>
<reference evidence="4 5" key="1">
    <citation type="journal article" date="2011" name="J. Bacteriol.">
        <title>Draft genome sequence of Caloramator australicus strain RC3T, a thermoanaerobe from the Great Artesian Basin of Australia.</title>
        <authorList>
            <person name="Ogg C.D."/>
            <person name="Patel B.K.C."/>
        </authorList>
    </citation>
    <scope>NUCLEOTIDE SEQUENCE [LARGE SCALE GENOMIC DNA]</scope>
    <source>
        <strain evidence="4 5">RC3</strain>
    </source>
</reference>
<evidence type="ECO:0000259" key="2">
    <source>
        <dbReference type="PROSITE" id="PS51831"/>
    </source>
</evidence>
<comment type="caution">
    <text evidence="4">The sequence shown here is derived from an EMBL/GenBank/DDBJ whole genome shotgun (WGS) entry which is preliminary data.</text>
</comment>
<keyword evidence="1" id="KW-0472">Membrane</keyword>
<dbReference type="OrthoDB" id="9804747at2"/>
<evidence type="ECO:0000256" key="1">
    <source>
        <dbReference type="SAM" id="Phobius"/>
    </source>
</evidence>
<proteinExistence type="predicted"/>
<evidence type="ECO:0000259" key="3">
    <source>
        <dbReference type="PROSITE" id="PS51832"/>
    </source>
</evidence>
<dbReference type="InterPro" id="IPR037522">
    <property type="entry name" value="HD_GYP_dom"/>
</dbReference>
<dbReference type="EMBL" id="CAKP01000064">
    <property type="protein sequence ID" value="CCJ33159.1"/>
    <property type="molecule type" value="Genomic_DNA"/>
</dbReference>
<feature type="transmembrane region" description="Helical" evidence="1">
    <location>
        <begin position="17"/>
        <end position="38"/>
    </location>
</feature>
<protein>
    <submittedName>
        <fullName evidence="4">Response regulators consisting of a CheY-like receiver domain and an HD-GYP domain</fullName>
    </submittedName>
</protein>
<feature type="domain" description="HD" evidence="2">
    <location>
        <begin position="62"/>
        <end position="184"/>
    </location>
</feature>
<dbReference type="SUPFAM" id="SSF109604">
    <property type="entry name" value="HD-domain/PDEase-like"/>
    <property type="match status" value="1"/>
</dbReference>
<sequence>MAPLGYFLTYLYSTSNVIGVIVVMIIIIFTRYTFMLYIETKSKYMETIEVLMHALESRDKYTEGHSRNVARIVEMIARELKFSESKIEELKLAAYLHDVGKIGISDAILNKPGKLTEEEYNIIKQHPEIGYQIVKNIKDLGRIPEIIRYHHERYDGKGYPTGKKGEELGIDVFILQLADSIDAMMTDRVYRKALSQEEIMREIITNSGKQFHPKVVEAYLRACEKQKSCKERG</sequence>
<evidence type="ECO:0000313" key="4">
    <source>
        <dbReference type="EMBL" id="CCJ33159.1"/>
    </source>
</evidence>
<keyword evidence="1" id="KW-0812">Transmembrane</keyword>
<dbReference type="PROSITE" id="PS51832">
    <property type="entry name" value="HD_GYP"/>
    <property type="match status" value="1"/>
</dbReference>
<dbReference type="eggNOG" id="COG2206">
    <property type="taxonomic scope" value="Bacteria"/>
</dbReference>
<accession>I7K6H8</accession>
<dbReference type="Proteomes" id="UP000007652">
    <property type="component" value="Unassembled WGS sequence"/>
</dbReference>
<dbReference type="Gene3D" id="1.10.3210.10">
    <property type="entry name" value="Hypothetical protein af1432"/>
    <property type="match status" value="1"/>
</dbReference>